<evidence type="ECO:0000313" key="1">
    <source>
        <dbReference type="EMBL" id="QDZ24045.1"/>
    </source>
</evidence>
<dbReference type="EMBL" id="CP031045">
    <property type="protein sequence ID" value="QDZ24045.1"/>
    <property type="molecule type" value="Genomic_DNA"/>
</dbReference>
<reference evidence="1 2" key="1">
    <citation type="submission" date="2018-07" db="EMBL/GenBank/DDBJ databases">
        <title>The complete nuclear genome of the prasinophyte Chloropicon primus (CCMP1205).</title>
        <authorList>
            <person name="Pombert J.-F."/>
            <person name="Otis C."/>
            <person name="Turmel M."/>
            <person name="Lemieux C."/>
        </authorList>
    </citation>
    <scope>NUCLEOTIDE SEQUENCE [LARGE SCALE GENOMIC DNA]</scope>
    <source>
        <strain evidence="1 2">CCMP1205</strain>
    </source>
</reference>
<dbReference type="Proteomes" id="UP000316726">
    <property type="component" value="Chromosome 12"/>
</dbReference>
<proteinExistence type="predicted"/>
<keyword evidence="2" id="KW-1185">Reference proteome</keyword>
<evidence type="ECO:0000313" key="2">
    <source>
        <dbReference type="Proteomes" id="UP000316726"/>
    </source>
</evidence>
<name>A0A5B8MWL1_9CHLO</name>
<protein>
    <submittedName>
        <fullName evidence="1">Uncharacterized protein</fullName>
    </submittedName>
</protein>
<gene>
    <name evidence="1" type="ORF">A3770_12p65630</name>
</gene>
<sequence length="277" mass="31165">MPRATKSRKKSKAGMIKSTVDFETMFEKDIKNELKSKRTTVLKEIRRNMTPRKGEVEVEKGDVSGLAFLAKQQPHDDKCVQTDTFEVYVSDGEEEGTPRGVPAAKDAAGDTLGVENLVTKQAEALLAAKQILTRDNECLARDNQVLLDQVEYLNTMIDACERQRLELLEQNSALKFENILLSGTLSKARDRSEQPSPSTPPTPAALVDWFGDGVDYEGNREVFSEYLLTFLEKPFSLGERLGEALRDLGRLPEDENEYTLTGVYYNSFCDFYKQMGL</sequence>
<dbReference type="AlphaFoldDB" id="A0A5B8MWL1"/>
<accession>A0A5B8MWL1</accession>
<organism evidence="1 2">
    <name type="scientific">Chloropicon primus</name>
    <dbReference type="NCBI Taxonomy" id="1764295"/>
    <lineage>
        <taxon>Eukaryota</taxon>
        <taxon>Viridiplantae</taxon>
        <taxon>Chlorophyta</taxon>
        <taxon>Chloropicophyceae</taxon>
        <taxon>Chloropicales</taxon>
        <taxon>Chloropicaceae</taxon>
        <taxon>Chloropicon</taxon>
    </lineage>
</organism>